<evidence type="ECO:0000313" key="3">
    <source>
        <dbReference type="Proteomes" id="UP000837857"/>
    </source>
</evidence>
<keyword evidence="3" id="KW-1185">Reference proteome</keyword>
<evidence type="ECO:0000313" key="2">
    <source>
        <dbReference type="EMBL" id="CAH2054673.1"/>
    </source>
</evidence>
<name>A0ABN8IK24_9NEOP</name>
<protein>
    <submittedName>
        <fullName evidence="2">Uncharacterized protein</fullName>
    </submittedName>
</protein>
<sequence length="141" mass="16514">MPQPGEQHYEPDLDVCTLAKICNHTGSPECGKEKNDLDKRIFLDQCDRFEFNCDYNKDYINIPYDECKQDTEERSINNLSTKEIFTTSELLNTTESNFERQSSKAPHSDYPSKTNRLKIPTQEFICQLQLLKKPQNMKKKL</sequence>
<feature type="region of interest" description="Disordered" evidence="1">
    <location>
        <begin position="95"/>
        <end position="114"/>
    </location>
</feature>
<organism evidence="2 3">
    <name type="scientific">Iphiclides podalirius</name>
    <name type="common">scarce swallowtail</name>
    <dbReference type="NCBI Taxonomy" id="110791"/>
    <lineage>
        <taxon>Eukaryota</taxon>
        <taxon>Metazoa</taxon>
        <taxon>Ecdysozoa</taxon>
        <taxon>Arthropoda</taxon>
        <taxon>Hexapoda</taxon>
        <taxon>Insecta</taxon>
        <taxon>Pterygota</taxon>
        <taxon>Neoptera</taxon>
        <taxon>Endopterygota</taxon>
        <taxon>Lepidoptera</taxon>
        <taxon>Glossata</taxon>
        <taxon>Ditrysia</taxon>
        <taxon>Papilionoidea</taxon>
        <taxon>Papilionidae</taxon>
        <taxon>Papilioninae</taxon>
        <taxon>Iphiclides</taxon>
    </lineage>
</organism>
<reference evidence="2" key="1">
    <citation type="submission" date="2022-03" db="EMBL/GenBank/DDBJ databases">
        <authorList>
            <person name="Martin H S."/>
        </authorList>
    </citation>
    <scope>NUCLEOTIDE SEQUENCE</scope>
</reference>
<dbReference type="Proteomes" id="UP000837857">
    <property type="component" value="Chromosome 21"/>
</dbReference>
<evidence type="ECO:0000256" key="1">
    <source>
        <dbReference type="SAM" id="MobiDB-lite"/>
    </source>
</evidence>
<proteinExistence type="predicted"/>
<feature type="non-terminal residue" evidence="2">
    <location>
        <position position="141"/>
    </location>
</feature>
<dbReference type="EMBL" id="OW152833">
    <property type="protein sequence ID" value="CAH2054673.1"/>
    <property type="molecule type" value="Genomic_DNA"/>
</dbReference>
<accession>A0ABN8IK24</accession>
<gene>
    <name evidence="2" type="ORF">IPOD504_LOCUS8730</name>
</gene>